<evidence type="ECO:0000313" key="1">
    <source>
        <dbReference type="EMBL" id="KAJ7557726.1"/>
    </source>
</evidence>
<reference evidence="2" key="1">
    <citation type="journal article" date="2024" name="Proc. Natl. Acad. Sci. U.S.A.">
        <title>Extraordinary preservation of gene collinearity over three hundred million years revealed in homosporous lycophytes.</title>
        <authorList>
            <person name="Li C."/>
            <person name="Wickell D."/>
            <person name="Kuo L.Y."/>
            <person name="Chen X."/>
            <person name="Nie B."/>
            <person name="Liao X."/>
            <person name="Peng D."/>
            <person name="Ji J."/>
            <person name="Jenkins J."/>
            <person name="Williams M."/>
            <person name="Shu S."/>
            <person name="Plott C."/>
            <person name="Barry K."/>
            <person name="Rajasekar S."/>
            <person name="Grimwood J."/>
            <person name="Han X."/>
            <person name="Sun S."/>
            <person name="Hou Z."/>
            <person name="He W."/>
            <person name="Dai G."/>
            <person name="Sun C."/>
            <person name="Schmutz J."/>
            <person name="Leebens-Mack J.H."/>
            <person name="Li F.W."/>
            <person name="Wang L."/>
        </authorList>
    </citation>
    <scope>NUCLEOTIDE SEQUENCE [LARGE SCALE GENOMIC DNA]</scope>
    <source>
        <strain evidence="2">cv. PW_Plant_1</strain>
    </source>
</reference>
<name>A0ACC2DTZ6_DIPCM</name>
<dbReference type="Proteomes" id="UP001162992">
    <property type="component" value="Chromosome 4"/>
</dbReference>
<organism evidence="1 2">
    <name type="scientific">Diphasiastrum complanatum</name>
    <name type="common">Issler's clubmoss</name>
    <name type="synonym">Lycopodium complanatum</name>
    <dbReference type="NCBI Taxonomy" id="34168"/>
    <lineage>
        <taxon>Eukaryota</taxon>
        <taxon>Viridiplantae</taxon>
        <taxon>Streptophyta</taxon>
        <taxon>Embryophyta</taxon>
        <taxon>Tracheophyta</taxon>
        <taxon>Lycopodiopsida</taxon>
        <taxon>Lycopodiales</taxon>
        <taxon>Lycopodiaceae</taxon>
        <taxon>Lycopodioideae</taxon>
        <taxon>Diphasiastrum</taxon>
    </lineage>
</organism>
<proteinExistence type="predicted"/>
<comment type="caution">
    <text evidence="1">The sequence shown here is derived from an EMBL/GenBank/DDBJ whole genome shotgun (WGS) entry which is preliminary data.</text>
</comment>
<gene>
    <name evidence="1" type="ORF">O6H91_04G007100</name>
</gene>
<dbReference type="EMBL" id="CM055095">
    <property type="protein sequence ID" value="KAJ7557726.1"/>
    <property type="molecule type" value="Genomic_DNA"/>
</dbReference>
<protein>
    <submittedName>
        <fullName evidence="1">Uncharacterized protein</fullName>
    </submittedName>
</protein>
<sequence>MTNCGSEVPAFCHPRMVVKQIHSKEKSEGDGAIMRRSIIGGPELKNLDPFLLLDYGSVSPPAGFPDHPHRGFETVTYMLQAFKHFHAFLGSQCYIKTDVIFLHREHSPTRTLQAIKWMTVGRGIVHSEMPATRGTNEVLQLWVNLSAANKMIEPSYQELQEKDVVKVEKDGLRVSVIAGDCLGIKSPIYTRTPTMYLDVIMQPGAVFHQPIPEGWNAFAYILEGTPTFGTVITPAISAHLTVQLGPGDGISMWNKSDSVSRFVLIGGQPLNEPVVQHGPFVMNTWEEIKQAIYDFQHAQNGFEKAASWRSDPVTYA</sequence>
<keyword evidence="2" id="KW-1185">Reference proteome</keyword>
<accession>A0ACC2DTZ6</accession>
<evidence type="ECO:0000313" key="2">
    <source>
        <dbReference type="Proteomes" id="UP001162992"/>
    </source>
</evidence>